<keyword evidence="1" id="KW-0472">Membrane</keyword>
<dbReference type="Pfam" id="PF18936">
    <property type="entry name" value="DUF5684"/>
    <property type="match status" value="1"/>
</dbReference>
<organism evidence="2 3">
    <name type="scientific">Persicobacter psychrovividus</name>
    <dbReference type="NCBI Taxonomy" id="387638"/>
    <lineage>
        <taxon>Bacteria</taxon>
        <taxon>Pseudomonadati</taxon>
        <taxon>Bacteroidota</taxon>
        <taxon>Cytophagia</taxon>
        <taxon>Cytophagales</taxon>
        <taxon>Persicobacteraceae</taxon>
        <taxon>Persicobacter</taxon>
    </lineage>
</organism>
<dbReference type="RefSeq" id="WP_338397294.1">
    <property type="nucleotide sequence ID" value="NZ_AP025292.1"/>
</dbReference>
<gene>
    <name evidence="2" type="ORF">PEPS_26640</name>
</gene>
<feature type="transmembrane region" description="Helical" evidence="1">
    <location>
        <begin position="63"/>
        <end position="81"/>
    </location>
</feature>
<reference evidence="2 3" key="1">
    <citation type="submission" date="2021-12" db="EMBL/GenBank/DDBJ databases">
        <title>Genome sequencing of bacteria with rrn-lacking chromosome and rrn-plasmid.</title>
        <authorList>
            <person name="Anda M."/>
            <person name="Iwasaki W."/>
        </authorList>
    </citation>
    <scope>NUCLEOTIDE SEQUENCE [LARGE SCALE GENOMIC DNA]</scope>
    <source>
        <strain evidence="2 3">NBRC 101262</strain>
    </source>
</reference>
<proteinExistence type="predicted"/>
<protein>
    <recommendedName>
        <fullName evidence="4">Signal peptidase I</fullName>
    </recommendedName>
</protein>
<accession>A0ABN6LC28</accession>
<evidence type="ECO:0000256" key="1">
    <source>
        <dbReference type="SAM" id="Phobius"/>
    </source>
</evidence>
<keyword evidence="3" id="KW-1185">Reference proteome</keyword>
<evidence type="ECO:0000313" key="3">
    <source>
        <dbReference type="Proteomes" id="UP001354989"/>
    </source>
</evidence>
<evidence type="ECO:0008006" key="4">
    <source>
        <dbReference type="Google" id="ProtNLM"/>
    </source>
</evidence>
<evidence type="ECO:0000313" key="2">
    <source>
        <dbReference type="EMBL" id="BDD00384.1"/>
    </source>
</evidence>
<feature type="transmembrane region" description="Helical" evidence="1">
    <location>
        <begin position="7"/>
        <end position="31"/>
    </location>
</feature>
<dbReference type="Proteomes" id="UP001354989">
    <property type="component" value="Chromosome"/>
</dbReference>
<keyword evidence="1" id="KW-1133">Transmembrane helix</keyword>
<keyword evidence="1" id="KW-0812">Transmembrane</keyword>
<dbReference type="InterPro" id="IPR043739">
    <property type="entry name" value="DUF5684"/>
</dbReference>
<dbReference type="EMBL" id="AP025292">
    <property type="protein sequence ID" value="BDD00384.1"/>
    <property type="molecule type" value="Genomic_DNA"/>
</dbReference>
<name>A0ABN6LC28_9BACT</name>
<feature type="transmembrane region" description="Helical" evidence="1">
    <location>
        <begin position="93"/>
        <end position="110"/>
    </location>
</feature>
<sequence>MQNGTEVAAGGLTSIVMIVLLAIQIIAYWKIFTKAGVAGWKALIPIYNLYVHLGIVRMPQWMIILAIIPLANIYLLVKLSLETAKAYGRGTGFALGLIFLTPIFTLILGLDDSIKYRYGKQQKQAYGGPQIR</sequence>